<evidence type="ECO:0000313" key="3">
    <source>
        <dbReference type="Proteomes" id="UP001162480"/>
    </source>
</evidence>
<dbReference type="Pfam" id="PF07258">
    <property type="entry name" value="COMM_domain"/>
    <property type="match status" value="1"/>
</dbReference>
<dbReference type="EMBL" id="OX597816">
    <property type="protein sequence ID" value="CAI9720131.1"/>
    <property type="molecule type" value="Genomic_DNA"/>
</dbReference>
<name>A0AA36ARA1_OCTVU</name>
<protein>
    <recommendedName>
        <fullName evidence="1">COMM domain-containing protein</fullName>
    </recommendedName>
</protein>
<dbReference type="PANTHER" id="PTHR12333">
    <property type="entry name" value="COMM DOMAIN CONTAINING PROTEIN 10"/>
    <property type="match status" value="1"/>
</dbReference>
<keyword evidence="3" id="KW-1185">Reference proteome</keyword>
<organism evidence="2 3">
    <name type="scientific">Octopus vulgaris</name>
    <name type="common">Common octopus</name>
    <dbReference type="NCBI Taxonomy" id="6645"/>
    <lineage>
        <taxon>Eukaryota</taxon>
        <taxon>Metazoa</taxon>
        <taxon>Spiralia</taxon>
        <taxon>Lophotrochozoa</taxon>
        <taxon>Mollusca</taxon>
        <taxon>Cephalopoda</taxon>
        <taxon>Coleoidea</taxon>
        <taxon>Octopodiformes</taxon>
        <taxon>Octopoda</taxon>
        <taxon>Incirrata</taxon>
        <taxon>Octopodidae</taxon>
        <taxon>Octopus</taxon>
    </lineage>
</organism>
<proteinExistence type="predicted"/>
<evidence type="ECO:0000313" key="2">
    <source>
        <dbReference type="EMBL" id="CAI9720131.1"/>
    </source>
</evidence>
<dbReference type="InterPro" id="IPR017920">
    <property type="entry name" value="COMM"/>
</dbReference>
<dbReference type="PANTHER" id="PTHR12333:SF0">
    <property type="entry name" value="COMM DOMAIN-CONTAINING PROTEIN 10"/>
    <property type="match status" value="1"/>
</dbReference>
<dbReference type="PROSITE" id="PS51269">
    <property type="entry name" value="COMM"/>
    <property type="match status" value="1"/>
</dbReference>
<accession>A0AA36ARA1</accession>
<dbReference type="InterPro" id="IPR037361">
    <property type="entry name" value="COMMD10"/>
</dbReference>
<gene>
    <name evidence="2" type="ORF">OCTVUL_1B013310</name>
</gene>
<feature type="domain" description="COMM" evidence="1">
    <location>
        <begin position="230"/>
        <end position="299"/>
    </location>
</feature>
<reference evidence="2" key="1">
    <citation type="submission" date="2023-08" db="EMBL/GenBank/DDBJ databases">
        <authorList>
            <person name="Alioto T."/>
            <person name="Alioto T."/>
            <person name="Gomez Garrido J."/>
        </authorList>
    </citation>
    <scope>NUCLEOTIDE SEQUENCE</scope>
</reference>
<dbReference type="Proteomes" id="UP001162480">
    <property type="component" value="Chromosome 3"/>
</dbReference>
<sequence>MVDCKRDIPVDDRMMALSEEERIPDRMMALSKEERIELVLLSGREGWSYRKIAEEFNLRHPYRLQNSDKSVSVSNYKLEECLVPFINHVTSTQKSHDTYSKMALLFSSTSSIQKAVSFINNLDPKLFTPILSRILQKIDLKDERSFTEEEESKLEQTLDLPAADLELMIQSLEFFLQQAAYHSAKPAVLKQQLEQLEINEDKIQAIVEAWSTHAKEILQKLRQRTLVPDQLNAINWRLNLEMANGSRSKMKQPNAMFELKINREGKQNAEKLQLEFSHQELYNFYNQLETIQKQLDNLD</sequence>
<dbReference type="Pfam" id="PF21672">
    <property type="entry name" value="COMM_HN"/>
    <property type="match status" value="1"/>
</dbReference>
<evidence type="ECO:0000259" key="1">
    <source>
        <dbReference type="PROSITE" id="PS51269"/>
    </source>
</evidence>
<dbReference type="AlphaFoldDB" id="A0AA36ARA1"/>